<dbReference type="AlphaFoldDB" id="A0A8S2SLN9"/>
<feature type="non-terminal residue" evidence="2">
    <location>
        <position position="96"/>
    </location>
</feature>
<dbReference type="Proteomes" id="UP000681720">
    <property type="component" value="Unassembled WGS sequence"/>
</dbReference>
<gene>
    <name evidence="4" type="ORF">BYL167_LOCUS78537</name>
    <name evidence="2" type="ORF">GIL414_LOCUS23089</name>
    <name evidence="3" type="ORF">SMN809_LOCUS26631</name>
</gene>
<organism evidence="2 5">
    <name type="scientific">Rotaria magnacalcarata</name>
    <dbReference type="NCBI Taxonomy" id="392030"/>
    <lineage>
        <taxon>Eukaryota</taxon>
        <taxon>Metazoa</taxon>
        <taxon>Spiralia</taxon>
        <taxon>Gnathifera</taxon>
        <taxon>Rotifera</taxon>
        <taxon>Eurotatoria</taxon>
        <taxon>Bdelloidea</taxon>
        <taxon>Philodinida</taxon>
        <taxon>Philodinidae</taxon>
        <taxon>Rotaria</taxon>
    </lineage>
</organism>
<evidence type="ECO:0000313" key="2">
    <source>
        <dbReference type="EMBL" id="CAF4237025.1"/>
    </source>
</evidence>
<proteinExistence type="predicted"/>
<dbReference type="Proteomes" id="UP000676336">
    <property type="component" value="Unassembled WGS sequence"/>
</dbReference>
<reference evidence="2" key="1">
    <citation type="submission" date="2021-02" db="EMBL/GenBank/DDBJ databases">
        <authorList>
            <person name="Nowell W R."/>
        </authorList>
    </citation>
    <scope>NUCLEOTIDE SEQUENCE</scope>
</reference>
<feature type="region of interest" description="Disordered" evidence="1">
    <location>
        <begin position="19"/>
        <end position="48"/>
    </location>
</feature>
<comment type="caution">
    <text evidence="2">The sequence shown here is derived from an EMBL/GenBank/DDBJ whole genome shotgun (WGS) entry which is preliminary data.</text>
</comment>
<evidence type="ECO:0000313" key="4">
    <source>
        <dbReference type="EMBL" id="CAF5178176.1"/>
    </source>
</evidence>
<evidence type="ECO:0000313" key="5">
    <source>
        <dbReference type="Proteomes" id="UP000681720"/>
    </source>
</evidence>
<dbReference type="EMBL" id="CAJOBJ010024678">
    <property type="protein sequence ID" value="CAF4237025.1"/>
    <property type="molecule type" value="Genomic_DNA"/>
</dbReference>
<dbReference type="EMBL" id="CAJOBI010038640">
    <property type="protein sequence ID" value="CAF4313332.1"/>
    <property type="molecule type" value="Genomic_DNA"/>
</dbReference>
<feature type="compositionally biased region" description="Polar residues" evidence="1">
    <location>
        <begin position="19"/>
        <end position="40"/>
    </location>
</feature>
<sequence>MSSFPPNTIQQFTSRYSSVTTANTQNDSTASASSIYTRAETSSDGRRIAHQPKVHSISTNTSFTPLLQPLVDPNSSTNKIPFKTRQEYLTFFLNQL</sequence>
<evidence type="ECO:0000256" key="1">
    <source>
        <dbReference type="SAM" id="MobiDB-lite"/>
    </source>
</evidence>
<dbReference type="EMBL" id="CAJOBH010288450">
    <property type="protein sequence ID" value="CAF5178176.1"/>
    <property type="molecule type" value="Genomic_DNA"/>
</dbReference>
<dbReference type="Proteomes" id="UP000681967">
    <property type="component" value="Unassembled WGS sequence"/>
</dbReference>
<protein>
    <submittedName>
        <fullName evidence="2">Uncharacterized protein</fullName>
    </submittedName>
</protein>
<name>A0A8S2SLN9_9BILA</name>
<accession>A0A8S2SLN9</accession>
<evidence type="ECO:0000313" key="3">
    <source>
        <dbReference type="EMBL" id="CAF4313332.1"/>
    </source>
</evidence>